<evidence type="ECO:0000313" key="2">
    <source>
        <dbReference type="Proteomes" id="UP000815325"/>
    </source>
</evidence>
<accession>A0ABQ7H675</accession>
<protein>
    <submittedName>
        <fullName evidence="1">Uncharacterized protein</fullName>
    </submittedName>
</protein>
<reference evidence="1" key="1">
    <citation type="submission" date="2017-08" db="EMBL/GenBank/DDBJ databases">
        <authorList>
            <person name="Polle J.E."/>
            <person name="Barry K."/>
            <person name="Cushman J."/>
            <person name="Schmutz J."/>
            <person name="Tran D."/>
            <person name="Hathwaick L.T."/>
            <person name="Yim W.C."/>
            <person name="Jenkins J."/>
            <person name="Mckie-Krisberg Z.M."/>
            <person name="Prochnik S."/>
            <person name="Lindquist E."/>
            <person name="Dockter R.B."/>
            <person name="Adam C."/>
            <person name="Molina H."/>
            <person name="Bunkerborg J."/>
            <person name="Jin E."/>
            <person name="Buchheim M."/>
            <person name="Magnuson J."/>
        </authorList>
    </citation>
    <scope>NUCLEOTIDE SEQUENCE</scope>
    <source>
        <strain evidence="1">CCAP 19/18</strain>
    </source>
</reference>
<organism evidence="1 2">
    <name type="scientific">Dunaliella salina</name>
    <name type="common">Green alga</name>
    <name type="synonym">Protococcus salinus</name>
    <dbReference type="NCBI Taxonomy" id="3046"/>
    <lineage>
        <taxon>Eukaryota</taxon>
        <taxon>Viridiplantae</taxon>
        <taxon>Chlorophyta</taxon>
        <taxon>core chlorophytes</taxon>
        <taxon>Chlorophyceae</taxon>
        <taxon>CS clade</taxon>
        <taxon>Chlamydomonadales</taxon>
        <taxon>Dunaliellaceae</taxon>
        <taxon>Dunaliella</taxon>
    </lineage>
</organism>
<sequence length="38" mass="4121">MNVVAGAKASQRVIPGHKFLLATCSCRYTRDTLAISLK</sequence>
<dbReference type="Proteomes" id="UP000815325">
    <property type="component" value="Unassembled WGS sequence"/>
</dbReference>
<dbReference type="EMBL" id="MU069463">
    <property type="protein sequence ID" value="KAF5842363.1"/>
    <property type="molecule type" value="Genomic_DNA"/>
</dbReference>
<keyword evidence="2" id="KW-1185">Reference proteome</keyword>
<evidence type="ECO:0000313" key="1">
    <source>
        <dbReference type="EMBL" id="KAF5842363.1"/>
    </source>
</evidence>
<proteinExistence type="predicted"/>
<comment type="caution">
    <text evidence="1">The sequence shown here is derived from an EMBL/GenBank/DDBJ whole genome shotgun (WGS) entry which is preliminary data.</text>
</comment>
<gene>
    <name evidence="1" type="ORF">DUNSADRAFT_7677</name>
</gene>
<name>A0ABQ7H675_DUNSA</name>